<dbReference type="AlphaFoldDB" id="A0A931FCX7"/>
<name>A0A931FCX7_9ACTN</name>
<dbReference type="EMBL" id="JADPRT010000007">
    <property type="protein sequence ID" value="MBF9070157.1"/>
    <property type="molecule type" value="Genomic_DNA"/>
</dbReference>
<proteinExistence type="predicted"/>
<evidence type="ECO:0000313" key="1">
    <source>
        <dbReference type="EMBL" id="MBF9070157.1"/>
    </source>
</evidence>
<organism evidence="1 2">
    <name type="scientific">Streptacidiphilus fuscans</name>
    <dbReference type="NCBI Taxonomy" id="2789292"/>
    <lineage>
        <taxon>Bacteria</taxon>
        <taxon>Bacillati</taxon>
        <taxon>Actinomycetota</taxon>
        <taxon>Actinomycetes</taxon>
        <taxon>Kitasatosporales</taxon>
        <taxon>Streptomycetaceae</taxon>
        <taxon>Streptacidiphilus</taxon>
    </lineage>
</organism>
<dbReference type="Proteomes" id="UP000657385">
    <property type="component" value="Unassembled WGS sequence"/>
</dbReference>
<reference evidence="1" key="1">
    <citation type="submission" date="2020-11" db="EMBL/GenBank/DDBJ databases">
        <title>Isolation and identification of active actinomycetes.</title>
        <authorList>
            <person name="Yu B."/>
        </authorList>
    </citation>
    <scope>NUCLEOTIDE SEQUENCE</scope>
    <source>
        <strain evidence="1">NEAU-YB345</strain>
    </source>
</reference>
<protein>
    <submittedName>
        <fullName evidence="1">Uncharacterized protein</fullName>
    </submittedName>
</protein>
<comment type="caution">
    <text evidence="1">The sequence shown here is derived from an EMBL/GenBank/DDBJ whole genome shotgun (WGS) entry which is preliminary data.</text>
</comment>
<evidence type="ECO:0000313" key="2">
    <source>
        <dbReference type="Proteomes" id="UP000657385"/>
    </source>
</evidence>
<keyword evidence="2" id="KW-1185">Reference proteome</keyword>
<dbReference type="RefSeq" id="WP_196195305.1">
    <property type="nucleotide sequence ID" value="NZ_JADPRT010000007.1"/>
</dbReference>
<sequence>MDPELLALATTAGTAVAQAVGTDAWHGLRDGIARLFRRGHAPEAAQQTALERLDRTAAEVARTAPDAVEQAQGLAAASWQTRFRDLLEDLRDDEERATVAAELRRLLDAATAGASGGVGLVSGNTFRGPVAFQVGNNNRQDVRFGPES</sequence>
<accession>A0A931FCX7</accession>
<gene>
    <name evidence="1" type="ORF">I2501_19210</name>
</gene>